<keyword evidence="2" id="KW-1185">Reference proteome</keyword>
<evidence type="ECO:0000313" key="1">
    <source>
        <dbReference type="EMBL" id="MFD2163556.1"/>
    </source>
</evidence>
<sequence>MKRFKVEYSINGEELELYAEPMDEHHRMYSLERKLMDPHPLLIEHDEQGWHVTSQDNWGLSPEEVNTLGNYLEKEYPNRPQQ</sequence>
<proteinExistence type="predicted"/>
<gene>
    <name evidence="1" type="ORF">ACFSJU_14195</name>
</gene>
<evidence type="ECO:0000313" key="2">
    <source>
        <dbReference type="Proteomes" id="UP001597387"/>
    </source>
</evidence>
<dbReference type="Proteomes" id="UP001597387">
    <property type="component" value="Unassembled WGS sequence"/>
</dbReference>
<reference evidence="2" key="1">
    <citation type="journal article" date="2019" name="Int. J. Syst. Evol. Microbiol.">
        <title>The Global Catalogue of Microorganisms (GCM) 10K type strain sequencing project: providing services to taxonomists for standard genome sequencing and annotation.</title>
        <authorList>
            <consortium name="The Broad Institute Genomics Platform"/>
            <consortium name="The Broad Institute Genome Sequencing Center for Infectious Disease"/>
            <person name="Wu L."/>
            <person name="Ma J."/>
        </authorList>
    </citation>
    <scope>NUCLEOTIDE SEQUENCE [LARGE SCALE GENOMIC DNA]</scope>
    <source>
        <strain evidence="2">KCTC 42217</strain>
    </source>
</reference>
<accession>A0ABW4ZNX7</accession>
<protein>
    <recommendedName>
        <fullName evidence="3">DUF2283 domain-containing protein</fullName>
    </recommendedName>
</protein>
<dbReference type="EMBL" id="JBHUHZ010000002">
    <property type="protein sequence ID" value="MFD2163556.1"/>
    <property type="molecule type" value="Genomic_DNA"/>
</dbReference>
<organism evidence="1 2">
    <name type="scientific">Paradesertivirga mongoliensis</name>
    <dbReference type="NCBI Taxonomy" id="2100740"/>
    <lineage>
        <taxon>Bacteria</taxon>
        <taxon>Pseudomonadati</taxon>
        <taxon>Bacteroidota</taxon>
        <taxon>Sphingobacteriia</taxon>
        <taxon>Sphingobacteriales</taxon>
        <taxon>Sphingobacteriaceae</taxon>
        <taxon>Paradesertivirga</taxon>
    </lineage>
</organism>
<evidence type="ECO:0008006" key="3">
    <source>
        <dbReference type="Google" id="ProtNLM"/>
    </source>
</evidence>
<name>A0ABW4ZNX7_9SPHI</name>
<dbReference type="RefSeq" id="WP_255900683.1">
    <property type="nucleotide sequence ID" value="NZ_JAFMZO010000002.1"/>
</dbReference>
<comment type="caution">
    <text evidence="1">The sequence shown here is derived from an EMBL/GenBank/DDBJ whole genome shotgun (WGS) entry which is preliminary data.</text>
</comment>